<dbReference type="GeneID" id="109372765"/>
<feature type="domain" description="Ig-like" evidence="7">
    <location>
        <begin position="24"/>
        <end position="109"/>
    </location>
</feature>
<protein>
    <submittedName>
        <fullName evidence="9">Carcinoembryonic antigen-related cell adhesion molecule 20 isoform X1</fullName>
    </submittedName>
</protein>
<dbReference type="SMART" id="SM00408">
    <property type="entry name" value="IGc2"/>
    <property type="match status" value="4"/>
</dbReference>
<comment type="similarity">
    <text evidence="5">Belongs to the immunoglobulin superfamily. CEA family.</text>
</comment>
<dbReference type="PANTHER" id="PTHR44337">
    <property type="entry name" value="CARCINOEMBRYONIC ANTIGEN-RELATED CELL ADHESION MOLECULE 8"/>
    <property type="match status" value="1"/>
</dbReference>
<dbReference type="InterPro" id="IPR007110">
    <property type="entry name" value="Ig-like_dom"/>
</dbReference>
<evidence type="ECO:0000256" key="3">
    <source>
        <dbReference type="ARBA" id="ARBA00023180"/>
    </source>
</evidence>
<keyword evidence="6" id="KW-1133">Transmembrane helix</keyword>
<name>A0A8B7Q1L4_HIPAR</name>
<evidence type="ECO:0000259" key="7">
    <source>
        <dbReference type="PROSITE" id="PS50835"/>
    </source>
</evidence>
<dbReference type="PROSITE" id="PS50835">
    <property type="entry name" value="IG_LIKE"/>
    <property type="match status" value="4"/>
</dbReference>
<dbReference type="GO" id="GO:0009986">
    <property type="term" value="C:cell surface"/>
    <property type="evidence" value="ECO:0007669"/>
    <property type="project" value="TreeGrafter"/>
</dbReference>
<dbReference type="InterPro" id="IPR013783">
    <property type="entry name" value="Ig-like_fold"/>
</dbReference>
<dbReference type="OrthoDB" id="6159398at2759"/>
<feature type="domain" description="Ig-like" evidence="7">
    <location>
        <begin position="313"/>
        <end position="390"/>
    </location>
</feature>
<evidence type="ECO:0000256" key="5">
    <source>
        <dbReference type="ARBA" id="ARBA00038222"/>
    </source>
</evidence>
<gene>
    <name evidence="9" type="primary">CEACAM20</name>
</gene>
<dbReference type="SUPFAM" id="SSF48726">
    <property type="entry name" value="Immunoglobulin"/>
    <property type="match status" value="4"/>
</dbReference>
<keyword evidence="6" id="KW-0472">Membrane</keyword>
<proteinExistence type="inferred from homology"/>
<keyword evidence="1" id="KW-0732">Signal</keyword>
<evidence type="ECO:0000313" key="9">
    <source>
        <dbReference type="RefSeq" id="XP_019481757.1"/>
    </source>
</evidence>
<sequence length="571" mass="62104">MEPADSWGHHWAGILFSDKPLAKPTISVNPRTAIEHNQTVNFYCGTTDVKITVHWIFNNHPLEFNERMQLSPDKKSLTILKVQREDSGPYQCEARNGSWIRSSDPTSLTVYYGPDPIKIKLEPGVPSGEAVGVIEGSNVTFSVEEHSHPSPAYSWFFHNDSILSVITRNFTIHAVSREHEGMYRCLVSNSVTGLSVQDALKVRILERLGKPGIVTPSLNLLENASSVVPLTCNTTQEGAPVRWLVRGQLLLSSKHMVLSADNKTLVIHGLWRNDTGPYECEVWNWDSWIRSEPVLLTINYGPDGVDITRGSEPGVVSNIKVELNSSLTLQCQAKSQPVAEYQWTLAHSTSVHVGGVLTIAALSWEHQGIYYCTALNSLTHLARSASVLVTVVGPQSSLSAGAIAGITIGILTVIALSAGLVYFLNIKKGRWLSKKTAEDPIYEVTAPTAEKELAAEPSSYCPGLVYANIPEPQGQVSVKKVGYAPEGPSLLPNCLALPQTNRAVPVLFLGVKGGQACSLEDNQCQHGSFCISSSAFCGDPTTLPGFSISSLCLSFNMTMPILEPLWESEGT</sequence>
<dbReference type="RefSeq" id="XP_019481757.1">
    <property type="nucleotide sequence ID" value="XM_019626212.1"/>
</dbReference>
<evidence type="ECO:0000256" key="1">
    <source>
        <dbReference type="ARBA" id="ARBA00022729"/>
    </source>
</evidence>
<keyword evidence="2" id="KW-1015">Disulfide bond</keyword>
<feature type="domain" description="Ig-like" evidence="7">
    <location>
        <begin position="211"/>
        <end position="297"/>
    </location>
</feature>
<dbReference type="Gene3D" id="2.60.40.10">
    <property type="entry name" value="Immunoglobulins"/>
    <property type="match status" value="4"/>
</dbReference>
<reference evidence="9" key="1">
    <citation type="submission" date="2025-08" db="UniProtKB">
        <authorList>
            <consortium name="RefSeq"/>
        </authorList>
    </citation>
    <scope>IDENTIFICATION</scope>
    <source>
        <tissue evidence="9">Muscle</tissue>
    </source>
</reference>
<feature type="transmembrane region" description="Helical" evidence="6">
    <location>
        <begin position="402"/>
        <end position="424"/>
    </location>
</feature>
<dbReference type="CTD" id="125931"/>
<organism evidence="8 9">
    <name type="scientific">Hipposideros armiger</name>
    <name type="common">Great Himalayan leaf-nosed bat</name>
    <dbReference type="NCBI Taxonomy" id="186990"/>
    <lineage>
        <taxon>Eukaryota</taxon>
        <taxon>Metazoa</taxon>
        <taxon>Chordata</taxon>
        <taxon>Craniata</taxon>
        <taxon>Vertebrata</taxon>
        <taxon>Euteleostomi</taxon>
        <taxon>Mammalia</taxon>
        <taxon>Eutheria</taxon>
        <taxon>Laurasiatheria</taxon>
        <taxon>Chiroptera</taxon>
        <taxon>Yinpterochiroptera</taxon>
        <taxon>Rhinolophoidea</taxon>
        <taxon>Hipposideridae</taxon>
        <taxon>Hipposideros</taxon>
    </lineage>
</organism>
<dbReference type="GO" id="GO:0007157">
    <property type="term" value="P:heterophilic cell-cell adhesion via plasma membrane cell adhesion molecules"/>
    <property type="evidence" value="ECO:0007669"/>
    <property type="project" value="TreeGrafter"/>
</dbReference>
<accession>A0A8B7Q1L4</accession>
<dbReference type="PANTHER" id="PTHR44337:SF20">
    <property type="entry name" value="CARCINOEMBRYONIC ANTIGEN-RELATED CELL ADHESION MOLECULE 5-RELATED"/>
    <property type="match status" value="1"/>
</dbReference>
<dbReference type="SMART" id="SM00409">
    <property type="entry name" value="IG"/>
    <property type="match status" value="4"/>
</dbReference>
<feature type="domain" description="Ig-like" evidence="7">
    <location>
        <begin position="114"/>
        <end position="201"/>
    </location>
</feature>
<evidence type="ECO:0000256" key="4">
    <source>
        <dbReference type="ARBA" id="ARBA00023319"/>
    </source>
</evidence>
<evidence type="ECO:0000256" key="6">
    <source>
        <dbReference type="SAM" id="Phobius"/>
    </source>
</evidence>
<dbReference type="InterPro" id="IPR003599">
    <property type="entry name" value="Ig_sub"/>
</dbReference>
<keyword evidence="3" id="KW-0325">Glycoprotein</keyword>
<evidence type="ECO:0000256" key="2">
    <source>
        <dbReference type="ARBA" id="ARBA00023157"/>
    </source>
</evidence>
<dbReference type="AlphaFoldDB" id="A0A8B7Q1L4"/>
<evidence type="ECO:0000313" key="8">
    <source>
        <dbReference type="Proteomes" id="UP000694851"/>
    </source>
</evidence>
<dbReference type="FunFam" id="2.60.40.10:FF:000244">
    <property type="entry name" value="carcinoembryonic antigen-related cell adhesion molecule 16"/>
    <property type="match status" value="2"/>
</dbReference>
<keyword evidence="8" id="KW-1185">Reference proteome</keyword>
<dbReference type="Proteomes" id="UP000694851">
    <property type="component" value="Unplaced"/>
</dbReference>
<dbReference type="InterPro" id="IPR052598">
    <property type="entry name" value="IgSF_CEA-related"/>
</dbReference>
<keyword evidence="4" id="KW-0393">Immunoglobulin domain</keyword>
<dbReference type="InterPro" id="IPR003598">
    <property type="entry name" value="Ig_sub2"/>
</dbReference>
<keyword evidence="6" id="KW-0812">Transmembrane</keyword>
<dbReference type="InterPro" id="IPR036179">
    <property type="entry name" value="Ig-like_dom_sf"/>
</dbReference>
<dbReference type="Pfam" id="PF13927">
    <property type="entry name" value="Ig_3"/>
    <property type="match status" value="4"/>
</dbReference>
<dbReference type="KEGG" id="hai:109372765"/>